<gene>
    <name evidence="5" type="ORF">SAMN02745158_04020</name>
</gene>
<dbReference type="AlphaFoldDB" id="A0A1M5C8Z8"/>
<dbReference type="STRING" id="1122155.SAMN02745158_04020"/>
<keyword evidence="2" id="KW-0238">DNA-binding</keyword>
<dbReference type="PANTHER" id="PTHR43537">
    <property type="entry name" value="TRANSCRIPTIONAL REGULATOR, GNTR FAMILY"/>
    <property type="match status" value="1"/>
</dbReference>
<organism evidence="5 6">
    <name type="scientific">Lactonifactor longoviformis DSM 17459</name>
    <dbReference type="NCBI Taxonomy" id="1122155"/>
    <lineage>
        <taxon>Bacteria</taxon>
        <taxon>Bacillati</taxon>
        <taxon>Bacillota</taxon>
        <taxon>Clostridia</taxon>
        <taxon>Eubacteriales</taxon>
        <taxon>Clostridiaceae</taxon>
        <taxon>Lactonifactor</taxon>
    </lineage>
</organism>
<evidence type="ECO:0000313" key="5">
    <source>
        <dbReference type="EMBL" id="SHF50882.1"/>
    </source>
</evidence>
<dbReference type="InterPro" id="IPR036388">
    <property type="entry name" value="WH-like_DNA-bd_sf"/>
</dbReference>
<protein>
    <submittedName>
        <fullName evidence="5">Regulatory protein, gntR family</fullName>
    </submittedName>
</protein>
<sequence length="487" mass="55475">MEPQETKFSFIYHEIKQLIINGQIPPGNRLPSSRMLCNQYHASRYTINCVLEVLKDEGFIDIKPRLAPIVLSGKSASRAGDMEFDILRKRESIVQLYKTFGLLLPPLLVFASQNLNLEIMPHYKQALKASRLGLSKDGWRSSSKFIKEILEIGGNPLLANLFSTFELHNDLSFFTEECPYFLETFLGPSLSNADVLVDILKGNDPAVKHRQLVHLFQTLSDSIAGTLDHLACMTSSCPAPLSASFLWRPTRGKDYFYTRIVSDLNQKIGNGEYPCGTYLPYEKQLAHQYGVSVSTIRKALGELAQRGFVKTLNAKGTIVIEPDDSRVNQLLPNPRRTEEALQYLYALQLLALIIYSAALMAAPKFTSKELDELCDKFSRQDSICIIDIFEAILKHIEWKPLQTILTEAFRLTEWGHYIAYYDTKKQVLQNLNQQIIAAVLHLQEGNAKAFAAGMRDCYRYTLEHAKKYMIKKYSYYRASSIRIPEIY</sequence>
<keyword evidence="3" id="KW-0804">Transcription</keyword>
<proteinExistence type="predicted"/>
<dbReference type="PROSITE" id="PS50949">
    <property type="entry name" value="HTH_GNTR"/>
    <property type="match status" value="2"/>
</dbReference>
<accession>A0A1M5C8Z8</accession>
<feature type="domain" description="HTH gntR-type" evidence="4">
    <location>
        <begin position="5"/>
        <end position="73"/>
    </location>
</feature>
<evidence type="ECO:0000256" key="1">
    <source>
        <dbReference type="ARBA" id="ARBA00023015"/>
    </source>
</evidence>
<reference evidence="5 6" key="1">
    <citation type="submission" date="2016-11" db="EMBL/GenBank/DDBJ databases">
        <authorList>
            <person name="Jaros S."/>
            <person name="Januszkiewicz K."/>
            <person name="Wedrychowicz H."/>
        </authorList>
    </citation>
    <scope>NUCLEOTIDE SEQUENCE [LARGE SCALE GENOMIC DNA]</scope>
    <source>
        <strain evidence="5 6">DSM 17459</strain>
    </source>
</reference>
<dbReference type="PANTHER" id="PTHR43537:SF5">
    <property type="entry name" value="UXU OPERON TRANSCRIPTIONAL REGULATOR"/>
    <property type="match status" value="1"/>
</dbReference>
<evidence type="ECO:0000256" key="2">
    <source>
        <dbReference type="ARBA" id="ARBA00023125"/>
    </source>
</evidence>
<dbReference type="GO" id="GO:0003677">
    <property type="term" value="F:DNA binding"/>
    <property type="evidence" value="ECO:0007669"/>
    <property type="project" value="UniProtKB-KW"/>
</dbReference>
<dbReference type="OrthoDB" id="9816541at2"/>
<dbReference type="RefSeq" id="WP_072854558.1">
    <property type="nucleotide sequence ID" value="NZ_FQVI01000035.1"/>
</dbReference>
<dbReference type="SUPFAM" id="SSF46785">
    <property type="entry name" value="Winged helix' DNA-binding domain"/>
    <property type="match status" value="2"/>
</dbReference>
<name>A0A1M5C8Z8_9CLOT</name>
<keyword evidence="1" id="KW-0805">Transcription regulation</keyword>
<evidence type="ECO:0000259" key="4">
    <source>
        <dbReference type="PROSITE" id="PS50949"/>
    </source>
</evidence>
<keyword evidence="6" id="KW-1185">Reference proteome</keyword>
<dbReference type="Pfam" id="PF00392">
    <property type="entry name" value="GntR"/>
    <property type="match status" value="2"/>
</dbReference>
<dbReference type="Gene3D" id="1.10.10.10">
    <property type="entry name" value="Winged helix-like DNA-binding domain superfamily/Winged helix DNA-binding domain"/>
    <property type="match status" value="2"/>
</dbReference>
<feature type="domain" description="HTH gntR-type" evidence="4">
    <location>
        <begin position="254"/>
        <end position="322"/>
    </location>
</feature>
<dbReference type="GO" id="GO:0003700">
    <property type="term" value="F:DNA-binding transcription factor activity"/>
    <property type="evidence" value="ECO:0007669"/>
    <property type="project" value="InterPro"/>
</dbReference>
<dbReference type="PRINTS" id="PR00035">
    <property type="entry name" value="HTHGNTR"/>
</dbReference>
<dbReference type="EMBL" id="FQVI01000035">
    <property type="protein sequence ID" value="SHF50882.1"/>
    <property type="molecule type" value="Genomic_DNA"/>
</dbReference>
<dbReference type="Proteomes" id="UP000184245">
    <property type="component" value="Unassembled WGS sequence"/>
</dbReference>
<evidence type="ECO:0000313" key="6">
    <source>
        <dbReference type="Proteomes" id="UP000184245"/>
    </source>
</evidence>
<dbReference type="SMART" id="SM00345">
    <property type="entry name" value="HTH_GNTR"/>
    <property type="match status" value="2"/>
</dbReference>
<dbReference type="CDD" id="cd07377">
    <property type="entry name" value="WHTH_GntR"/>
    <property type="match status" value="2"/>
</dbReference>
<dbReference type="InterPro" id="IPR000524">
    <property type="entry name" value="Tscrpt_reg_HTH_GntR"/>
</dbReference>
<evidence type="ECO:0000256" key="3">
    <source>
        <dbReference type="ARBA" id="ARBA00023163"/>
    </source>
</evidence>
<dbReference type="InterPro" id="IPR036390">
    <property type="entry name" value="WH_DNA-bd_sf"/>
</dbReference>